<dbReference type="Pfam" id="PF13404">
    <property type="entry name" value="HTH_AsnC-type"/>
    <property type="match status" value="2"/>
</dbReference>
<dbReference type="AlphaFoldDB" id="A0A0B2A490"/>
<dbReference type="PROSITE" id="PS50956">
    <property type="entry name" value="HTH_ASNC_2"/>
    <property type="match status" value="1"/>
</dbReference>
<dbReference type="GO" id="GO:0043565">
    <property type="term" value="F:sequence-specific DNA binding"/>
    <property type="evidence" value="ECO:0007669"/>
    <property type="project" value="InterPro"/>
</dbReference>
<dbReference type="Pfam" id="PF01037">
    <property type="entry name" value="AsnC_trans_reg"/>
    <property type="match status" value="1"/>
</dbReference>
<dbReference type="InterPro" id="IPR011008">
    <property type="entry name" value="Dimeric_a/b-barrel"/>
</dbReference>
<dbReference type="GO" id="GO:0043200">
    <property type="term" value="P:response to amino acid"/>
    <property type="evidence" value="ECO:0007669"/>
    <property type="project" value="TreeGrafter"/>
</dbReference>
<feature type="domain" description="HTH asnC-type" evidence="4">
    <location>
        <begin position="167"/>
        <end position="227"/>
    </location>
</feature>
<dbReference type="PANTHER" id="PTHR30154">
    <property type="entry name" value="LEUCINE-RESPONSIVE REGULATORY PROTEIN"/>
    <property type="match status" value="1"/>
</dbReference>
<dbReference type="PROSITE" id="PS00519">
    <property type="entry name" value="HTH_ASNC_1"/>
    <property type="match status" value="1"/>
</dbReference>
<dbReference type="PRINTS" id="PR00033">
    <property type="entry name" value="HTHASNC"/>
</dbReference>
<dbReference type="GO" id="GO:0005829">
    <property type="term" value="C:cytosol"/>
    <property type="evidence" value="ECO:0007669"/>
    <property type="project" value="TreeGrafter"/>
</dbReference>
<dbReference type="InterPro" id="IPR000485">
    <property type="entry name" value="AsnC-type_HTH_dom"/>
</dbReference>
<evidence type="ECO:0000313" key="5">
    <source>
        <dbReference type="EMBL" id="KHK96609.1"/>
    </source>
</evidence>
<dbReference type="InterPro" id="IPR019887">
    <property type="entry name" value="Tscrpt_reg_AsnC/Lrp_C"/>
</dbReference>
<evidence type="ECO:0000313" key="6">
    <source>
        <dbReference type="Proteomes" id="UP000031030"/>
    </source>
</evidence>
<evidence type="ECO:0000256" key="1">
    <source>
        <dbReference type="ARBA" id="ARBA00023015"/>
    </source>
</evidence>
<gene>
    <name evidence="5" type="ORF">LK09_14890</name>
</gene>
<dbReference type="Gene3D" id="3.30.70.920">
    <property type="match status" value="2"/>
</dbReference>
<keyword evidence="6" id="KW-1185">Reference proteome</keyword>
<dbReference type="Proteomes" id="UP000031030">
    <property type="component" value="Unassembled WGS sequence"/>
</dbReference>
<organism evidence="5 6">
    <name type="scientific">Microbacterium mangrovi</name>
    <dbReference type="NCBI Taxonomy" id="1348253"/>
    <lineage>
        <taxon>Bacteria</taxon>
        <taxon>Bacillati</taxon>
        <taxon>Actinomycetota</taxon>
        <taxon>Actinomycetes</taxon>
        <taxon>Micrococcales</taxon>
        <taxon>Microbacteriaceae</taxon>
        <taxon>Microbacterium</taxon>
    </lineage>
</organism>
<dbReference type="InterPro" id="IPR019888">
    <property type="entry name" value="Tscrpt_reg_AsnC-like"/>
</dbReference>
<comment type="caution">
    <text evidence="5">The sequence shown here is derived from an EMBL/GenBank/DDBJ whole genome shotgun (WGS) entry which is preliminary data.</text>
</comment>
<keyword evidence="3" id="KW-0804">Transcription</keyword>
<dbReference type="Gene3D" id="1.10.10.10">
    <property type="entry name" value="Winged helix-like DNA-binding domain superfamily/Winged helix DNA-binding domain"/>
    <property type="match status" value="2"/>
</dbReference>
<dbReference type="InterPro" id="IPR019885">
    <property type="entry name" value="Tscrpt_reg_HTH_AsnC-type_CS"/>
</dbReference>
<dbReference type="PANTHER" id="PTHR30154:SF34">
    <property type="entry name" value="TRANSCRIPTIONAL REGULATOR AZLB"/>
    <property type="match status" value="1"/>
</dbReference>
<evidence type="ECO:0000256" key="3">
    <source>
        <dbReference type="ARBA" id="ARBA00023163"/>
    </source>
</evidence>
<reference evidence="5 6" key="1">
    <citation type="submission" date="2014-11" db="EMBL/GenBank/DDBJ databases">
        <title>Genome sequence of Microbacterium mangrovi MUSC 115(T).</title>
        <authorList>
            <person name="Lee L.-H."/>
        </authorList>
    </citation>
    <scope>NUCLEOTIDE SEQUENCE [LARGE SCALE GENOMIC DNA]</scope>
    <source>
        <strain evidence="5 6">MUSC 115</strain>
    </source>
</reference>
<dbReference type="SUPFAM" id="SSF54909">
    <property type="entry name" value="Dimeric alpha+beta barrel"/>
    <property type="match status" value="1"/>
</dbReference>
<dbReference type="InterPro" id="IPR036388">
    <property type="entry name" value="WH-like_DNA-bd_sf"/>
</dbReference>
<protein>
    <recommendedName>
        <fullName evidence="4">HTH asnC-type domain-containing protein</fullName>
    </recommendedName>
</protein>
<dbReference type="InterPro" id="IPR036390">
    <property type="entry name" value="WH_DNA-bd_sf"/>
</dbReference>
<proteinExistence type="predicted"/>
<evidence type="ECO:0000256" key="2">
    <source>
        <dbReference type="ARBA" id="ARBA00023125"/>
    </source>
</evidence>
<dbReference type="SMART" id="SM00344">
    <property type="entry name" value="HTH_ASNC"/>
    <property type="match status" value="2"/>
</dbReference>
<evidence type="ECO:0000259" key="4">
    <source>
        <dbReference type="PROSITE" id="PS50956"/>
    </source>
</evidence>
<accession>A0A0B2A490</accession>
<name>A0A0B2A490_9MICO</name>
<sequence>MDRAVVHAIERSPRASWKSLGDVIDVDPATVARRWARLEREGLAWVTCYPLLTQDPASAFVEISCRAGTTEDVAAAIARHPEALFVDIVTGGTDILITAVSADQAGLSDYVLRRLPLVSGVEDVQTQPVVTVHFEGGYAAAGSLERRAAVKLPTPEHGVLIRTNIEVDDLDWELCIALSRDGRQPVADLARAVGLSETAVGRRLRRLSSQGALRMIVELTPDAAGRSAIVWVYARVPAGARSLAVRRIAEMPGVRTISSIAGPENLAFKVALPHLSALDDFETRVSEIEPDLVIADRKIVLRQVRLMSRLIDPLGRAIGVLPIDLRARGR</sequence>
<keyword evidence="2" id="KW-0238">DNA-binding</keyword>
<dbReference type="SUPFAM" id="SSF46785">
    <property type="entry name" value="Winged helix' DNA-binding domain"/>
    <property type="match status" value="2"/>
</dbReference>
<keyword evidence="1" id="KW-0805">Transcription regulation</keyword>
<dbReference type="STRING" id="1348253.LK09_14890"/>
<dbReference type="EMBL" id="JTDK01000014">
    <property type="protein sequence ID" value="KHK96609.1"/>
    <property type="molecule type" value="Genomic_DNA"/>
</dbReference>